<sequence>MGVFKIYKNGKIYKCKKSHCKWNGEYRDYEPRLIIAKNNDNYVYVTFRHDGKTVGILAHRAVWIYFNGIIPKGLQINHKNGIKTDNRPSNLELVTPSQNILHGINILGSKVLHGEECGSSKLTSKEVIKIRRIFASSKSTQKTLTKQYNVSKSQINRIINRKTWQHI</sequence>
<dbReference type="EMBL" id="LAZR01027762">
    <property type="protein sequence ID" value="KKL64707.1"/>
    <property type="molecule type" value="Genomic_DNA"/>
</dbReference>
<proteinExistence type="predicted"/>
<accession>A0A0F9GNJ4</accession>
<name>A0A0F9GNJ4_9ZZZZ</name>
<organism evidence="2">
    <name type="scientific">marine sediment metagenome</name>
    <dbReference type="NCBI Taxonomy" id="412755"/>
    <lineage>
        <taxon>unclassified sequences</taxon>
        <taxon>metagenomes</taxon>
        <taxon>ecological metagenomes</taxon>
    </lineage>
</organism>
<dbReference type="Gene3D" id="3.90.75.20">
    <property type="match status" value="1"/>
</dbReference>
<feature type="domain" description="HNH nuclease" evidence="1">
    <location>
        <begin position="57"/>
        <end position="99"/>
    </location>
</feature>
<comment type="caution">
    <text evidence="2">The sequence shown here is derived from an EMBL/GenBank/DDBJ whole genome shotgun (WGS) entry which is preliminary data.</text>
</comment>
<dbReference type="SUPFAM" id="SSF54060">
    <property type="entry name" value="His-Me finger endonucleases"/>
    <property type="match status" value="1"/>
</dbReference>
<evidence type="ECO:0000313" key="2">
    <source>
        <dbReference type="EMBL" id="KKL64707.1"/>
    </source>
</evidence>
<reference evidence="2" key="1">
    <citation type="journal article" date="2015" name="Nature">
        <title>Complex archaea that bridge the gap between prokaryotes and eukaryotes.</title>
        <authorList>
            <person name="Spang A."/>
            <person name="Saw J.H."/>
            <person name="Jorgensen S.L."/>
            <person name="Zaremba-Niedzwiedzka K."/>
            <person name="Martijn J."/>
            <person name="Lind A.E."/>
            <person name="van Eijk R."/>
            <person name="Schleper C."/>
            <person name="Guy L."/>
            <person name="Ettema T.J."/>
        </authorList>
    </citation>
    <scope>NUCLEOTIDE SEQUENCE</scope>
</reference>
<evidence type="ECO:0000259" key="1">
    <source>
        <dbReference type="Pfam" id="PF13392"/>
    </source>
</evidence>
<dbReference type="InterPro" id="IPR044925">
    <property type="entry name" value="His-Me_finger_sf"/>
</dbReference>
<protein>
    <recommendedName>
        <fullName evidence="1">HNH nuclease domain-containing protein</fullName>
    </recommendedName>
</protein>
<gene>
    <name evidence="2" type="ORF">LCGC14_2162270</name>
</gene>
<dbReference type="AlphaFoldDB" id="A0A0F9GNJ4"/>
<dbReference type="InterPro" id="IPR003615">
    <property type="entry name" value="HNH_nuc"/>
</dbReference>
<dbReference type="Pfam" id="PF13392">
    <property type="entry name" value="HNH_3"/>
    <property type="match status" value="1"/>
</dbReference>